<dbReference type="PATRIC" id="fig|40335.7.peg.2627"/>
<proteinExistence type="predicted"/>
<comment type="caution">
    <text evidence="1">The sequence shown here is derived from an EMBL/GenBank/DDBJ whole genome shotgun (WGS) entry which is preliminary data.</text>
</comment>
<protein>
    <submittedName>
        <fullName evidence="1">Uncharacterized protein</fullName>
    </submittedName>
</protein>
<dbReference type="OrthoDB" id="5651688at2"/>
<reference evidence="1 2" key="1">
    <citation type="submission" date="2015-11" db="EMBL/GenBank/DDBJ databases">
        <title>Genomic analysis of 38 Legionella species identifies large and diverse effector repertoires.</title>
        <authorList>
            <person name="Burstein D."/>
            <person name="Amaro F."/>
            <person name="Zusman T."/>
            <person name="Lifshitz Z."/>
            <person name="Cohen O."/>
            <person name="Gilbert J.A."/>
            <person name="Pupko T."/>
            <person name="Shuman H.A."/>
            <person name="Segal G."/>
        </authorList>
    </citation>
    <scope>NUCLEOTIDE SEQUENCE [LARGE SCALE GENOMIC DNA]</scope>
    <source>
        <strain evidence="1 2">ATCC 49180</strain>
    </source>
</reference>
<dbReference type="Proteomes" id="UP000054693">
    <property type="component" value="Unassembled WGS sequence"/>
</dbReference>
<name>A0A0W0ZRQ9_9GAMM</name>
<evidence type="ECO:0000313" key="1">
    <source>
        <dbReference type="EMBL" id="KTD71857.1"/>
    </source>
</evidence>
<accession>A0A0W0ZRQ9</accession>
<keyword evidence="2" id="KW-1185">Reference proteome</keyword>
<sequence>MSLAKIYAEEAEDFAHRVKKITKSAKRILSKYPHDFDDTLLNFAVESILRHNNIDTYEEISDALWPVIFNEKTLFNAILAYYFSILDEQIFRQTNWLQKNDVPTDNEDVNLRVKFLGQLYAIREKKFEGHSVEEAIRFKLEQTKELSDVITKTDIEQLKDHHTLNILEVISSLLKFFSMAVFCRLYFDPIVANKCDMGNAFSTLWSGKSLNTIHMEHLKAKAEQLEHACNMVREALAIPQDEENTKQPK</sequence>
<dbReference type="AlphaFoldDB" id="A0A0W0ZRQ9"/>
<gene>
    <name evidence="1" type="ORF">Ltuc_2463</name>
</gene>
<dbReference type="RefSeq" id="WP_133138313.1">
    <property type="nucleotide sequence ID" value="NZ_CAAAIP010000004.1"/>
</dbReference>
<dbReference type="EMBL" id="LNZA01000004">
    <property type="protein sequence ID" value="KTD71857.1"/>
    <property type="molecule type" value="Genomic_DNA"/>
</dbReference>
<evidence type="ECO:0000313" key="2">
    <source>
        <dbReference type="Proteomes" id="UP000054693"/>
    </source>
</evidence>
<organism evidence="1 2">
    <name type="scientific">Legionella tucsonensis</name>
    <dbReference type="NCBI Taxonomy" id="40335"/>
    <lineage>
        <taxon>Bacteria</taxon>
        <taxon>Pseudomonadati</taxon>
        <taxon>Pseudomonadota</taxon>
        <taxon>Gammaproteobacteria</taxon>
        <taxon>Legionellales</taxon>
        <taxon>Legionellaceae</taxon>
        <taxon>Legionella</taxon>
    </lineage>
</organism>